<dbReference type="GeneID" id="54285616"/>
<evidence type="ECO:0000256" key="1">
    <source>
        <dbReference type="ARBA" id="ARBA00022737"/>
    </source>
</evidence>
<evidence type="ECO:0000256" key="4">
    <source>
        <dbReference type="SAM" id="MobiDB-lite"/>
    </source>
</evidence>
<evidence type="ECO:0000313" key="6">
    <source>
        <dbReference type="Proteomes" id="UP000799778"/>
    </source>
</evidence>
<dbReference type="PROSITE" id="PS50088">
    <property type="entry name" value="ANK_REPEAT"/>
    <property type="match status" value="1"/>
</dbReference>
<dbReference type="PANTHER" id="PTHR24189">
    <property type="entry name" value="MYOTROPHIN"/>
    <property type="match status" value="1"/>
</dbReference>
<name>A0A6A5XM89_9PLEO</name>
<accession>A0A6A5XM89</accession>
<sequence length="354" mass="39225">MANTLDLSAIPSSPTSPDWDVPKVEMRGRRHNIVRITTQTTTEIGAALKDLLSQFRELLKSGPSVEELQEFLRPWKMPASQTQIDPPQAQSDSTQIQPMVLKWLDHLGATVDVARLERFDLVAVLLDNGFEFHPDLAQCAAQIALRTGDPATLEFALDRGWDINQSFRSRREPILGSVITNEALVEWCLSHGADPNGTCFGGYTVMQHAAVYASLDTIKRLLQAGGNISPGSKAAGVAAHAAMRETDRIPIIEYLLSVGADINAQYLIQDENEEEEKGHCCDHFGKNKTALHVAIRKGDRELVEFLLERGADPTIKTKNMSTRFRWMDVVEFAEHEGHLHLVGLLQEAINSVGE</sequence>
<dbReference type="Proteomes" id="UP000799778">
    <property type="component" value="Unassembled WGS sequence"/>
</dbReference>
<dbReference type="InterPro" id="IPR050745">
    <property type="entry name" value="Multifunctional_regulatory"/>
</dbReference>
<dbReference type="SMART" id="SM00248">
    <property type="entry name" value="ANK"/>
    <property type="match status" value="3"/>
</dbReference>
<feature type="repeat" description="ANK" evidence="3">
    <location>
        <begin position="286"/>
        <end position="318"/>
    </location>
</feature>
<dbReference type="PROSITE" id="PS50297">
    <property type="entry name" value="ANK_REP_REGION"/>
    <property type="match status" value="1"/>
</dbReference>
<evidence type="ECO:0000313" key="5">
    <source>
        <dbReference type="EMBL" id="KAF2014355.1"/>
    </source>
</evidence>
<keyword evidence="2 3" id="KW-0040">ANK repeat</keyword>
<dbReference type="InterPro" id="IPR002110">
    <property type="entry name" value="Ankyrin_rpt"/>
</dbReference>
<evidence type="ECO:0000256" key="3">
    <source>
        <dbReference type="PROSITE-ProRule" id="PRU00023"/>
    </source>
</evidence>
<gene>
    <name evidence="5" type="ORF">BU24DRAFT_423335</name>
</gene>
<keyword evidence="6" id="KW-1185">Reference proteome</keyword>
<dbReference type="PANTHER" id="PTHR24189:SF50">
    <property type="entry name" value="ANKYRIN REPEAT AND SOCS BOX PROTEIN 2"/>
    <property type="match status" value="1"/>
</dbReference>
<evidence type="ECO:0000256" key="2">
    <source>
        <dbReference type="ARBA" id="ARBA00023043"/>
    </source>
</evidence>
<dbReference type="RefSeq" id="XP_033382694.1">
    <property type="nucleotide sequence ID" value="XM_033528219.1"/>
</dbReference>
<dbReference type="InterPro" id="IPR036770">
    <property type="entry name" value="Ankyrin_rpt-contain_sf"/>
</dbReference>
<proteinExistence type="predicted"/>
<reference evidence="5" key="1">
    <citation type="journal article" date="2020" name="Stud. Mycol.">
        <title>101 Dothideomycetes genomes: a test case for predicting lifestyles and emergence of pathogens.</title>
        <authorList>
            <person name="Haridas S."/>
            <person name="Albert R."/>
            <person name="Binder M."/>
            <person name="Bloem J."/>
            <person name="Labutti K."/>
            <person name="Salamov A."/>
            <person name="Andreopoulos B."/>
            <person name="Baker S."/>
            <person name="Barry K."/>
            <person name="Bills G."/>
            <person name="Bluhm B."/>
            <person name="Cannon C."/>
            <person name="Castanera R."/>
            <person name="Culley D."/>
            <person name="Daum C."/>
            <person name="Ezra D."/>
            <person name="Gonzalez J."/>
            <person name="Henrissat B."/>
            <person name="Kuo A."/>
            <person name="Liang C."/>
            <person name="Lipzen A."/>
            <person name="Lutzoni F."/>
            <person name="Magnuson J."/>
            <person name="Mondo S."/>
            <person name="Nolan M."/>
            <person name="Ohm R."/>
            <person name="Pangilinan J."/>
            <person name="Park H.-J."/>
            <person name="Ramirez L."/>
            <person name="Alfaro M."/>
            <person name="Sun H."/>
            <person name="Tritt A."/>
            <person name="Yoshinaga Y."/>
            <person name="Zwiers L.-H."/>
            <person name="Turgeon B."/>
            <person name="Goodwin S."/>
            <person name="Spatafora J."/>
            <person name="Crous P."/>
            <person name="Grigoriev I."/>
        </authorList>
    </citation>
    <scope>NUCLEOTIDE SEQUENCE</scope>
    <source>
        <strain evidence="5">CBS 175.79</strain>
    </source>
</reference>
<organism evidence="5 6">
    <name type="scientific">Aaosphaeria arxii CBS 175.79</name>
    <dbReference type="NCBI Taxonomy" id="1450172"/>
    <lineage>
        <taxon>Eukaryota</taxon>
        <taxon>Fungi</taxon>
        <taxon>Dikarya</taxon>
        <taxon>Ascomycota</taxon>
        <taxon>Pezizomycotina</taxon>
        <taxon>Dothideomycetes</taxon>
        <taxon>Pleosporomycetidae</taxon>
        <taxon>Pleosporales</taxon>
        <taxon>Pleosporales incertae sedis</taxon>
        <taxon>Aaosphaeria</taxon>
    </lineage>
</organism>
<dbReference type="Pfam" id="PF00023">
    <property type="entry name" value="Ank"/>
    <property type="match status" value="1"/>
</dbReference>
<dbReference type="SUPFAM" id="SSF48403">
    <property type="entry name" value="Ankyrin repeat"/>
    <property type="match status" value="1"/>
</dbReference>
<dbReference type="OrthoDB" id="1722345at2759"/>
<feature type="compositionally biased region" description="Polar residues" evidence="4">
    <location>
        <begin position="1"/>
        <end position="16"/>
    </location>
</feature>
<feature type="region of interest" description="Disordered" evidence="4">
    <location>
        <begin position="1"/>
        <end position="22"/>
    </location>
</feature>
<keyword evidence="1" id="KW-0677">Repeat</keyword>
<dbReference type="Pfam" id="PF12796">
    <property type="entry name" value="Ank_2"/>
    <property type="match status" value="1"/>
</dbReference>
<protein>
    <submittedName>
        <fullName evidence="5">Ankyrin</fullName>
    </submittedName>
</protein>
<dbReference type="Gene3D" id="1.25.40.20">
    <property type="entry name" value="Ankyrin repeat-containing domain"/>
    <property type="match status" value="2"/>
</dbReference>
<dbReference type="EMBL" id="ML978070">
    <property type="protein sequence ID" value="KAF2014355.1"/>
    <property type="molecule type" value="Genomic_DNA"/>
</dbReference>
<dbReference type="AlphaFoldDB" id="A0A6A5XM89"/>